<evidence type="ECO:0000313" key="3">
    <source>
        <dbReference type="Proteomes" id="UP000095300"/>
    </source>
</evidence>
<keyword evidence="1" id="KW-0812">Transmembrane</keyword>
<evidence type="ECO:0000313" key="2">
    <source>
        <dbReference type="EnsemblMetazoa" id="SCAU003516-PA"/>
    </source>
</evidence>
<dbReference type="OrthoDB" id="7880388at2759"/>
<reference evidence="2" key="1">
    <citation type="submission" date="2020-05" db="UniProtKB">
        <authorList>
            <consortium name="EnsemblMetazoa"/>
        </authorList>
    </citation>
    <scope>IDENTIFICATION</scope>
    <source>
        <strain evidence="2">USDA</strain>
    </source>
</reference>
<name>A0A1I8NZQ6_STOCA</name>
<keyword evidence="1" id="KW-0472">Membrane</keyword>
<accession>A0A1I8NZQ6</accession>
<dbReference type="InterPro" id="IPR031754">
    <property type="entry name" value="DUF4736"/>
</dbReference>
<dbReference type="EnsemblMetazoa" id="SCAU003516-RA">
    <property type="protein sequence ID" value="SCAU003516-PA"/>
    <property type="gene ID" value="SCAU003516"/>
</dbReference>
<dbReference type="Proteomes" id="UP000095300">
    <property type="component" value="Unassembled WGS sequence"/>
</dbReference>
<keyword evidence="3" id="KW-1185">Reference proteome</keyword>
<proteinExistence type="predicted"/>
<organism evidence="2 3">
    <name type="scientific">Stomoxys calcitrans</name>
    <name type="common">Stable fly</name>
    <name type="synonym">Conops calcitrans</name>
    <dbReference type="NCBI Taxonomy" id="35570"/>
    <lineage>
        <taxon>Eukaryota</taxon>
        <taxon>Metazoa</taxon>
        <taxon>Ecdysozoa</taxon>
        <taxon>Arthropoda</taxon>
        <taxon>Hexapoda</taxon>
        <taxon>Insecta</taxon>
        <taxon>Pterygota</taxon>
        <taxon>Neoptera</taxon>
        <taxon>Endopterygota</taxon>
        <taxon>Diptera</taxon>
        <taxon>Brachycera</taxon>
        <taxon>Muscomorpha</taxon>
        <taxon>Muscoidea</taxon>
        <taxon>Muscidae</taxon>
        <taxon>Stomoxys</taxon>
    </lineage>
</organism>
<protein>
    <submittedName>
        <fullName evidence="2">Uncharacterized protein</fullName>
    </submittedName>
</protein>
<gene>
    <name evidence="2" type="primary">106081093</name>
</gene>
<feature type="transmembrane region" description="Helical" evidence="1">
    <location>
        <begin position="66"/>
        <end position="88"/>
    </location>
</feature>
<sequence>MKILRQIPAKIHRFFQWYYPHIMVSSLVIAMLTKCLQINERENSHNINFWINLYQKFNNNPNNLKFWLSLAFLLFQLLLVWWMFICWCRPLRIFSHGLSQLEVKRLYTKFILFRLVTELSDIEDKYLRCHTSEKNFQLQSFIAAHDEMTRAIWKFRKDVRQVLAPNEQEIALPIENVYGLAENEKKALEHSKFYKMPTTAIRNLIQKIMNP</sequence>
<dbReference type="VEuPathDB" id="VectorBase:SCAU003516"/>
<dbReference type="KEGG" id="scac:106081093"/>
<evidence type="ECO:0000256" key="1">
    <source>
        <dbReference type="SAM" id="Phobius"/>
    </source>
</evidence>
<dbReference type="AlphaFoldDB" id="A0A1I8NZQ6"/>
<keyword evidence="1" id="KW-1133">Transmembrane helix</keyword>
<dbReference type="Pfam" id="PF15883">
    <property type="entry name" value="DUF4736"/>
    <property type="match status" value="1"/>
</dbReference>